<keyword evidence="3" id="KW-1185">Reference proteome</keyword>
<evidence type="ECO:0000313" key="2">
    <source>
        <dbReference type="EMBL" id="GAP31122.1"/>
    </source>
</evidence>
<reference evidence="3" key="1">
    <citation type="submission" date="2015-07" db="EMBL/GenBank/DDBJ databases">
        <title>Nocardia seriolae U-1 whole genome shotgun sequence.</title>
        <authorList>
            <person name="Imajoh M."/>
            <person name="Fukumoto Y."/>
            <person name="Sukeda M."/>
            <person name="Yamane J."/>
            <person name="Yamasaki K."/>
            <person name="Shimizu M."/>
            <person name="Ohnishi K."/>
            <person name="Oshima S."/>
        </authorList>
    </citation>
    <scope>NUCLEOTIDE SEQUENCE [LARGE SCALE GENOMIC DNA]</scope>
    <source>
        <strain evidence="3">U-1</strain>
    </source>
</reference>
<dbReference type="Proteomes" id="UP000037179">
    <property type="component" value="Unassembled WGS sequence"/>
</dbReference>
<accession>A0ABC9Z086</accession>
<dbReference type="InterPro" id="IPR036514">
    <property type="entry name" value="SGNH_hydro_sf"/>
</dbReference>
<comment type="caution">
    <text evidence="2">The sequence shown here is derived from an EMBL/GenBank/DDBJ whole genome shotgun (WGS) entry which is preliminary data.</text>
</comment>
<gene>
    <name evidence="2" type="ORF">NSK11_contig00104-0009</name>
</gene>
<dbReference type="InterPro" id="IPR051532">
    <property type="entry name" value="Ester_Hydrolysis_Enzymes"/>
</dbReference>
<evidence type="ECO:0000259" key="1">
    <source>
        <dbReference type="Pfam" id="PF13472"/>
    </source>
</evidence>
<dbReference type="EMBL" id="BBYQ01000104">
    <property type="protein sequence ID" value="GAP31122.1"/>
    <property type="molecule type" value="Genomic_DNA"/>
</dbReference>
<feature type="domain" description="SGNH hydrolase-type esterase" evidence="1">
    <location>
        <begin position="20"/>
        <end position="194"/>
    </location>
</feature>
<dbReference type="PANTHER" id="PTHR30383">
    <property type="entry name" value="THIOESTERASE 1/PROTEASE 1/LYSOPHOSPHOLIPASE L1"/>
    <property type="match status" value="1"/>
</dbReference>
<name>A0ABC9Z086_9NOCA</name>
<proteinExistence type="predicted"/>
<dbReference type="AlphaFoldDB" id="A0ABC9Z086"/>
<protein>
    <submittedName>
        <fullName evidence="2">Lipase</fullName>
    </submittedName>
</protein>
<dbReference type="InterPro" id="IPR013830">
    <property type="entry name" value="SGNH_hydro"/>
</dbReference>
<dbReference type="Gene3D" id="3.40.50.1110">
    <property type="entry name" value="SGNH hydrolase"/>
    <property type="match status" value="1"/>
</dbReference>
<evidence type="ECO:0000313" key="3">
    <source>
        <dbReference type="Proteomes" id="UP000037179"/>
    </source>
</evidence>
<organism evidence="2 3">
    <name type="scientific">Nocardia seriolae</name>
    <dbReference type="NCBI Taxonomy" id="37332"/>
    <lineage>
        <taxon>Bacteria</taxon>
        <taxon>Bacillati</taxon>
        <taxon>Actinomycetota</taxon>
        <taxon>Actinomycetes</taxon>
        <taxon>Mycobacteriales</taxon>
        <taxon>Nocardiaceae</taxon>
        <taxon>Nocardia</taxon>
    </lineage>
</organism>
<reference evidence="2 3" key="2">
    <citation type="journal article" date="2016" name="Genome Announc.">
        <title>Draft Genome Sequence of Erythromycin- and Oxytetracycline-Sensitive Nocardia seriolae Strain U-1 (NBRC 110359).</title>
        <authorList>
            <person name="Imajoh M."/>
            <person name="Sukeda M."/>
            <person name="Shimizu M."/>
            <person name="Yamane J."/>
            <person name="Ohnishi K."/>
            <person name="Oshima S."/>
        </authorList>
    </citation>
    <scope>NUCLEOTIDE SEQUENCE [LARGE SCALE GENOMIC DNA]</scope>
    <source>
        <strain evidence="2 3">U-1</strain>
    </source>
</reference>
<sequence>MGGARACKDRIVVLDLRVCFIGESFVAGVGDQKCLGWAGRLASRAIGAGQPLTYYNLGIRRENSTELRERWAGECAPRLPEGADCRVVISTGVNDTQFENGSPRVDPDDALRNMAAILREVRERGWQAMVVAPPPNVDDEHNARIVALDGRYADLCEETKVPYLRAHQPLRENQIWMRDIAAGDGYHPGAAGYDEFAALLAPHWLLWLADPGSELPVVR</sequence>
<dbReference type="Pfam" id="PF13472">
    <property type="entry name" value="Lipase_GDSL_2"/>
    <property type="match status" value="1"/>
</dbReference>
<dbReference type="SUPFAM" id="SSF52266">
    <property type="entry name" value="SGNH hydrolase"/>
    <property type="match status" value="1"/>
</dbReference>